<name>A0ACC0A7J5_CATRO</name>
<accession>A0ACC0A7J5</accession>
<evidence type="ECO:0000313" key="2">
    <source>
        <dbReference type="Proteomes" id="UP001060085"/>
    </source>
</evidence>
<evidence type="ECO:0000313" key="1">
    <source>
        <dbReference type="EMBL" id="KAI5656422.1"/>
    </source>
</evidence>
<comment type="caution">
    <text evidence="1">The sequence shown here is derived from an EMBL/GenBank/DDBJ whole genome shotgun (WGS) entry which is preliminary data.</text>
</comment>
<gene>
    <name evidence="1" type="ORF">M9H77_25215</name>
</gene>
<dbReference type="EMBL" id="CM044706">
    <property type="protein sequence ID" value="KAI5656422.1"/>
    <property type="molecule type" value="Genomic_DNA"/>
</dbReference>
<proteinExistence type="predicted"/>
<protein>
    <submittedName>
        <fullName evidence="1">Uncharacterized protein</fullName>
    </submittedName>
</protein>
<keyword evidence="2" id="KW-1185">Reference proteome</keyword>
<dbReference type="Proteomes" id="UP001060085">
    <property type="component" value="Linkage Group LG06"/>
</dbReference>
<organism evidence="1 2">
    <name type="scientific">Catharanthus roseus</name>
    <name type="common">Madagascar periwinkle</name>
    <name type="synonym">Vinca rosea</name>
    <dbReference type="NCBI Taxonomy" id="4058"/>
    <lineage>
        <taxon>Eukaryota</taxon>
        <taxon>Viridiplantae</taxon>
        <taxon>Streptophyta</taxon>
        <taxon>Embryophyta</taxon>
        <taxon>Tracheophyta</taxon>
        <taxon>Spermatophyta</taxon>
        <taxon>Magnoliopsida</taxon>
        <taxon>eudicotyledons</taxon>
        <taxon>Gunneridae</taxon>
        <taxon>Pentapetalae</taxon>
        <taxon>asterids</taxon>
        <taxon>lamiids</taxon>
        <taxon>Gentianales</taxon>
        <taxon>Apocynaceae</taxon>
        <taxon>Rauvolfioideae</taxon>
        <taxon>Vinceae</taxon>
        <taxon>Catharanthinae</taxon>
        <taxon>Catharanthus</taxon>
    </lineage>
</organism>
<reference evidence="2" key="1">
    <citation type="journal article" date="2023" name="Nat. Plants">
        <title>Single-cell RNA sequencing provides a high-resolution roadmap for understanding the multicellular compartmentation of specialized metabolism.</title>
        <authorList>
            <person name="Sun S."/>
            <person name="Shen X."/>
            <person name="Li Y."/>
            <person name="Li Y."/>
            <person name="Wang S."/>
            <person name="Li R."/>
            <person name="Zhang H."/>
            <person name="Shen G."/>
            <person name="Guo B."/>
            <person name="Wei J."/>
            <person name="Xu J."/>
            <person name="St-Pierre B."/>
            <person name="Chen S."/>
            <person name="Sun C."/>
        </authorList>
    </citation>
    <scope>NUCLEOTIDE SEQUENCE [LARGE SCALE GENOMIC DNA]</scope>
</reference>
<sequence>MATEQQEAPNSLKILMFPWLAFGHVSPFLQLAKKLSDRGFYIYICSTPINLDSIKNNISQNYSSSIQLVHLHLPNSPQLPPSLHTTNALPPHLMSTLKSALIEAKPELCKIMASLKPDLIIHDVHQQWTAVLASKQNIPAVSFSTMNAVSFAYIMHMFMQPGSEFPFKAIYLSDFEKARLWERLKSDHDQASSAKEKDPEIEGTKGSDFNSAFIVRSSREIEGKYLDYITEFSKRKVMPVCLANSPDNNNHQEQSNKDGDELIQWLETKSERSSVFVSFGSEYFLNKQEFEEISLGLELSNVNFIWVLRFPKGEDKKIEQVLPEGYLERVEGRGRIVQGWAPQAKILGHPNIGGFVSHCGWNSVMESIEIGVPIIAIPMITDQPFNARLAVEIGVGVEVRREENGKVKRESVAEAIKEVVVMGKVEKLRKTANDFSKKMKNREKEELDEVVGLLKQLRNGPSSSPMSE</sequence>